<dbReference type="InterPro" id="IPR015867">
    <property type="entry name" value="N-reg_PII/ATP_PRibTrfase_C"/>
</dbReference>
<keyword evidence="3" id="KW-1185">Reference proteome</keyword>
<dbReference type="Proteomes" id="UP000014500">
    <property type="component" value="Unassembled WGS sequence"/>
</dbReference>
<reference evidence="3" key="1">
    <citation type="submission" date="2011-05" db="EMBL/GenBank/DDBJ databases">
        <authorList>
            <person name="Richards S.R."/>
            <person name="Qu J."/>
            <person name="Jiang H."/>
            <person name="Jhangiani S.N."/>
            <person name="Agravi P."/>
            <person name="Goodspeed R."/>
            <person name="Gross S."/>
            <person name="Mandapat C."/>
            <person name="Jackson L."/>
            <person name="Mathew T."/>
            <person name="Pu L."/>
            <person name="Thornton R."/>
            <person name="Saada N."/>
            <person name="Wilczek-Boney K.B."/>
            <person name="Lee S."/>
            <person name="Kovar C."/>
            <person name="Wu Y."/>
            <person name="Scherer S.E."/>
            <person name="Worley K.C."/>
            <person name="Muzny D.M."/>
            <person name="Gibbs R."/>
        </authorList>
    </citation>
    <scope>NUCLEOTIDE SEQUENCE</scope>
    <source>
        <strain evidence="3">Brora</strain>
    </source>
</reference>
<dbReference type="InterPro" id="IPR011322">
    <property type="entry name" value="N-reg_PII-like_a/b"/>
</dbReference>
<dbReference type="STRING" id="126957.T1JER9"/>
<dbReference type="EMBL" id="JH432129">
    <property type="status" value="NOT_ANNOTATED_CDS"/>
    <property type="molecule type" value="Genomic_DNA"/>
</dbReference>
<reference evidence="2" key="2">
    <citation type="submission" date="2015-02" db="UniProtKB">
        <authorList>
            <consortium name="EnsemblMetazoa"/>
        </authorList>
    </citation>
    <scope>IDENTIFICATION</scope>
</reference>
<evidence type="ECO:0000313" key="3">
    <source>
        <dbReference type="Proteomes" id="UP000014500"/>
    </source>
</evidence>
<sequence length="130" mass="14516">MAAAATTNSTSSAIHSIAYVTTPSEDVAKKLAHGLLQKKLVACCQKSSQCKYEWKGEINEDKESLMIIKTRTSKVDEVTSYVKENHPYEVCEVISYPVNRYLKFQITQGNPDYLKWISEVVPANAQSVVV</sequence>
<dbReference type="PANTHER" id="PTHR23419">
    <property type="entry name" value="DIVALENT CATION TOLERANCE CUTA-RELATED"/>
    <property type="match status" value="1"/>
</dbReference>
<dbReference type="HOGENOM" id="CLU_098807_1_2_1"/>
<evidence type="ECO:0000256" key="1">
    <source>
        <dbReference type="ARBA" id="ARBA00010169"/>
    </source>
</evidence>
<comment type="similarity">
    <text evidence="1">Belongs to the CutA family.</text>
</comment>
<dbReference type="SUPFAM" id="SSF54913">
    <property type="entry name" value="GlnB-like"/>
    <property type="match status" value="1"/>
</dbReference>
<dbReference type="Gene3D" id="3.30.70.120">
    <property type="match status" value="1"/>
</dbReference>
<dbReference type="InterPro" id="IPR004323">
    <property type="entry name" value="Ion_tolerance_CutA"/>
</dbReference>
<dbReference type="EnsemblMetazoa" id="SMAR012321-RA">
    <property type="protein sequence ID" value="SMAR012321-PA"/>
    <property type="gene ID" value="SMAR012321"/>
</dbReference>
<accession>T1JER9</accession>
<dbReference type="GO" id="GO:0005507">
    <property type="term" value="F:copper ion binding"/>
    <property type="evidence" value="ECO:0007669"/>
    <property type="project" value="TreeGrafter"/>
</dbReference>
<proteinExistence type="inferred from homology"/>
<name>T1JER9_STRMM</name>
<dbReference type="GO" id="GO:0010038">
    <property type="term" value="P:response to metal ion"/>
    <property type="evidence" value="ECO:0007669"/>
    <property type="project" value="InterPro"/>
</dbReference>
<protein>
    <submittedName>
        <fullName evidence="2">Uncharacterized protein</fullName>
    </submittedName>
</protein>
<dbReference type="OMA" id="VYTTFPD"/>
<dbReference type="Pfam" id="PF03091">
    <property type="entry name" value="CutA1"/>
    <property type="match status" value="1"/>
</dbReference>
<dbReference type="PhylomeDB" id="T1JER9"/>
<evidence type="ECO:0000313" key="2">
    <source>
        <dbReference type="EnsemblMetazoa" id="SMAR012321-PA"/>
    </source>
</evidence>
<organism evidence="2 3">
    <name type="scientific">Strigamia maritima</name>
    <name type="common">European centipede</name>
    <name type="synonym">Geophilus maritimus</name>
    <dbReference type="NCBI Taxonomy" id="126957"/>
    <lineage>
        <taxon>Eukaryota</taxon>
        <taxon>Metazoa</taxon>
        <taxon>Ecdysozoa</taxon>
        <taxon>Arthropoda</taxon>
        <taxon>Myriapoda</taxon>
        <taxon>Chilopoda</taxon>
        <taxon>Pleurostigmophora</taxon>
        <taxon>Geophilomorpha</taxon>
        <taxon>Linotaeniidae</taxon>
        <taxon>Strigamia</taxon>
    </lineage>
</organism>
<dbReference type="eggNOG" id="KOG3338">
    <property type="taxonomic scope" value="Eukaryota"/>
</dbReference>
<dbReference type="PANTHER" id="PTHR23419:SF8">
    <property type="entry name" value="FI09726P"/>
    <property type="match status" value="1"/>
</dbReference>
<dbReference type="AlphaFoldDB" id="T1JER9"/>